<proteinExistence type="predicted"/>
<evidence type="ECO:0000256" key="1">
    <source>
        <dbReference type="SAM" id="MobiDB-lite"/>
    </source>
</evidence>
<reference evidence="2" key="1">
    <citation type="submission" date="2022-10" db="EMBL/GenBank/DDBJ databases">
        <title>The complete genomes of actinobacterial strains from the NBC collection.</title>
        <authorList>
            <person name="Joergensen T.S."/>
            <person name="Alvarez Arevalo M."/>
            <person name="Sterndorff E.B."/>
            <person name="Faurdal D."/>
            <person name="Vuksanovic O."/>
            <person name="Mourched A.-S."/>
            <person name="Charusanti P."/>
            <person name="Shaw S."/>
            <person name="Blin K."/>
            <person name="Weber T."/>
        </authorList>
    </citation>
    <scope>NUCLEOTIDE SEQUENCE</scope>
    <source>
        <strain evidence="2">NBC_01432</strain>
    </source>
</reference>
<feature type="compositionally biased region" description="Low complexity" evidence="1">
    <location>
        <begin position="99"/>
        <end position="118"/>
    </location>
</feature>
<evidence type="ECO:0000313" key="2">
    <source>
        <dbReference type="EMBL" id="WUX52799.1"/>
    </source>
</evidence>
<gene>
    <name evidence="2" type="ORF">OG442_15325</name>
</gene>
<accession>A0ABZ2A2T0</accession>
<dbReference type="EMBL" id="CP109495">
    <property type="protein sequence ID" value="WUX52799.1"/>
    <property type="molecule type" value="Genomic_DNA"/>
</dbReference>
<dbReference type="RefSeq" id="WP_329076450.1">
    <property type="nucleotide sequence ID" value="NZ_CP109495.1"/>
</dbReference>
<name>A0ABZ2A2T0_STRNV</name>
<evidence type="ECO:0000313" key="3">
    <source>
        <dbReference type="Proteomes" id="UP001432209"/>
    </source>
</evidence>
<feature type="region of interest" description="Disordered" evidence="1">
    <location>
        <begin position="99"/>
        <end position="130"/>
    </location>
</feature>
<keyword evidence="3" id="KW-1185">Reference proteome</keyword>
<organism evidence="2 3">
    <name type="scientific">Streptomyces niveus</name>
    <name type="common">Streptomyces spheroides</name>
    <dbReference type="NCBI Taxonomy" id="193462"/>
    <lineage>
        <taxon>Bacteria</taxon>
        <taxon>Bacillati</taxon>
        <taxon>Actinomycetota</taxon>
        <taxon>Actinomycetes</taxon>
        <taxon>Kitasatosporales</taxon>
        <taxon>Streptomycetaceae</taxon>
        <taxon>Streptomyces</taxon>
    </lineage>
</organism>
<protein>
    <submittedName>
        <fullName evidence="2">Uncharacterized protein</fullName>
    </submittedName>
</protein>
<dbReference type="Proteomes" id="UP001432209">
    <property type="component" value="Chromosome"/>
</dbReference>
<sequence length="272" mass="29482">MEPRELWDRNSVLAEAFCASDEQVRQAQAVLDEAQAERSRTLAAFAVTVGNDGAVADLMGLPEREVRIARRTVGKSDARSVAEELLDRYPQAHTQPIPQAQTAAGAAPAAPPAATQQVPAPPVQPVEEPYAEQQAAMYQQPQYGGHPDVQLPHPRTEATPLQEMAHHQDSASPVLHTSEAESNPVVWSSSMDSVLLWSWQSGLDLQTVAGELGLDIRALLLRVQALADNGMLTPSSTQSAEANRAGRHRRHHEEAYAALFSPTATFPSPVHY</sequence>